<dbReference type="InterPro" id="IPR037524">
    <property type="entry name" value="PA14/GLEYA"/>
</dbReference>
<dbReference type="InterPro" id="IPR051154">
    <property type="entry name" value="Prespore-cell_inducing_factor"/>
</dbReference>
<evidence type="ECO:0000313" key="5">
    <source>
        <dbReference type="Proteomes" id="UP000195781"/>
    </source>
</evidence>
<keyword evidence="1" id="KW-0472">Membrane</keyword>
<feature type="transmembrane region" description="Helical" evidence="1">
    <location>
        <begin position="1105"/>
        <end position="1125"/>
    </location>
</feature>
<dbReference type="AlphaFoldDB" id="A0A1Y3XSC2"/>
<keyword evidence="2" id="KW-0732">Signal</keyword>
<reference evidence="5" key="1">
    <citation type="submission" date="2017-04" db="EMBL/GenBank/DDBJ databases">
        <title>Function of individual gut microbiota members based on whole genome sequencing of pure cultures obtained from chicken caecum.</title>
        <authorList>
            <person name="Medvecky M."/>
            <person name="Cejkova D."/>
            <person name="Polansky O."/>
            <person name="Karasova D."/>
            <person name="Kubasova T."/>
            <person name="Cizek A."/>
            <person name="Rychlik I."/>
        </authorList>
    </citation>
    <scope>NUCLEOTIDE SEQUENCE [LARGE SCALE GENOMIC DNA]</scope>
    <source>
        <strain evidence="5">An5</strain>
    </source>
</reference>
<evidence type="ECO:0000313" key="4">
    <source>
        <dbReference type="EMBL" id="OUN88415.1"/>
    </source>
</evidence>
<dbReference type="Gene3D" id="2.60.40.3050">
    <property type="match status" value="1"/>
</dbReference>
<name>A0A1Y3XSC2_9ACTN</name>
<dbReference type="GO" id="GO:0005576">
    <property type="term" value="C:extracellular region"/>
    <property type="evidence" value="ECO:0007669"/>
    <property type="project" value="TreeGrafter"/>
</dbReference>
<dbReference type="Pfam" id="PF17802">
    <property type="entry name" value="SpaA"/>
    <property type="match status" value="1"/>
</dbReference>
<evidence type="ECO:0000256" key="2">
    <source>
        <dbReference type="SAM" id="SignalP"/>
    </source>
</evidence>
<evidence type="ECO:0000259" key="3">
    <source>
        <dbReference type="PROSITE" id="PS51820"/>
    </source>
</evidence>
<keyword evidence="1" id="KW-1133">Transmembrane helix</keyword>
<dbReference type="PROSITE" id="PS51820">
    <property type="entry name" value="PA14"/>
    <property type="match status" value="1"/>
</dbReference>
<keyword evidence="1" id="KW-0812">Transmembrane</keyword>
<dbReference type="InterPro" id="IPR038174">
    <property type="entry name" value="Strep_pil_link_sf"/>
</dbReference>
<gene>
    <name evidence="4" type="ORF">B5G02_06450</name>
</gene>
<organism evidence="4 5">
    <name type="scientific">[Collinsella] massiliensis</name>
    <dbReference type="NCBI Taxonomy" id="1232426"/>
    <lineage>
        <taxon>Bacteria</taxon>
        <taxon>Bacillati</taxon>
        <taxon>Actinomycetota</taxon>
        <taxon>Coriobacteriia</taxon>
        <taxon>Coriobacteriales</taxon>
        <taxon>Coriobacteriaceae</taxon>
        <taxon>Enorma</taxon>
    </lineage>
</organism>
<dbReference type="Pfam" id="PF12892">
    <property type="entry name" value="FctA"/>
    <property type="match status" value="1"/>
</dbReference>
<dbReference type="Proteomes" id="UP000195781">
    <property type="component" value="Unassembled WGS sequence"/>
</dbReference>
<protein>
    <recommendedName>
        <fullName evidence="3">PA14 domain-containing protein</fullName>
    </recommendedName>
</protein>
<keyword evidence="5" id="KW-1185">Reference proteome</keyword>
<comment type="caution">
    <text evidence="4">The sequence shown here is derived from an EMBL/GenBank/DDBJ whole genome shotgun (WGS) entry which is preliminary data.</text>
</comment>
<dbReference type="InterPro" id="IPR022464">
    <property type="entry name" value="Strep_pil_isopept_link"/>
</dbReference>
<dbReference type="EMBL" id="NFIE01000013">
    <property type="protein sequence ID" value="OUN88415.1"/>
    <property type="molecule type" value="Genomic_DNA"/>
</dbReference>
<dbReference type="InterPro" id="IPR041033">
    <property type="entry name" value="SpaA_PFL_dom_1"/>
</dbReference>
<feature type="domain" description="PA14" evidence="3">
    <location>
        <begin position="203"/>
        <end position="394"/>
    </location>
</feature>
<dbReference type="GO" id="GO:0005975">
    <property type="term" value="P:carbohydrate metabolic process"/>
    <property type="evidence" value="ECO:0007669"/>
    <property type="project" value="UniProtKB-ARBA"/>
</dbReference>
<dbReference type="Gene3D" id="2.60.40.10">
    <property type="entry name" value="Immunoglobulins"/>
    <property type="match status" value="2"/>
</dbReference>
<feature type="chain" id="PRO_5012734504" description="PA14 domain-containing protein" evidence="2">
    <location>
        <begin position="31"/>
        <end position="1133"/>
    </location>
</feature>
<accession>A0A1Y3XSC2</accession>
<feature type="signal peptide" evidence="2">
    <location>
        <begin position="1"/>
        <end position="30"/>
    </location>
</feature>
<evidence type="ECO:0000256" key="1">
    <source>
        <dbReference type="SAM" id="Phobius"/>
    </source>
</evidence>
<dbReference type="InterPro" id="IPR013783">
    <property type="entry name" value="Ig-like_fold"/>
</dbReference>
<dbReference type="PANTHER" id="PTHR31137">
    <property type="entry name" value="PROTEIN PSIB-RELATED-RELATED"/>
    <property type="match status" value="1"/>
</dbReference>
<sequence>MWGRALFGRGMLFALACVAFVIAGTTAAYAASYGTWEGDTAEYTVPGVSPRGTTINLFDYWLTGDSTKDNQKWTSDAVKQELSEAGINASHELKFGNQMGGYGGAWNKWTGSSNPRSGLVESTLHDGYPQGTDILSNQSLAYLFDGTDDTSGTPGKRVYRDVNDLLQVDDNGYYYYSSKKNFAQYNADTNDFTLYNRAGIKSNGASGENGQFFPFDSGSEVFTVNGAALEPSGIVSTSNDLNHFFGMSMSTQFVQRYGGHTSEDGGTTVTYNFSGDDDVWIYIDGVLVGDLGGLHDAASITIDFSTGGIVIYEDKDGDNEFNDGDQKLSSTTLKDCFKSAGASTDAFNEDNSTFKDDTYHTLDFFYLERGAVDSNMSLRYNLMSIPESGIVKVDQAGTGIENIGFTLYPADENYDYDENTANPVHGTTTKDGEMVFTYQNAAGQDVPIALEQLGLRSAYWVLVEDKVPNGYRGGSEIHLRFSTVNDNGSGEGVLLVSNQWETGAYSQPHVTAIAGAQVTDMDNQTYEAADGVMFAVVMQKGENDRWHPVTGNAFDGWNVAAGTEDDKNAVLEAAKADGYVFALGTGGGYEVTIENLPGDITTYAHMIQTRDNLSVDDAEAQAAYTVRYYYCANAASLDEITNASNIVQINPNVEGDDFQRIFSVTLNIPNIKNELSLVKTDATSGEPMPEVEFKLYKDADRDGQLDTGQDAVVHTMTTDEQGRLQVTTDGDILADGSYVLVETTPDGYIEQTPSIRIEVGDDGVHVNAGTADDNVTVETGIGELVYSMNGFAANDQVDPTLHDVKAQPQARESYPDDADWKDIDGAAELHYHYNNTGDNSLDYVATDSAHASYTAQAGWSRLNVQQCLNDHGDGTGTSNSDKKQNLGGQSLNALFTGEVTIHVTNQKKYEGDLSYSAEGDLTIVKHMRGADIKDGQFSFKVTAASDEAAALIGIADGQRSEVVSLKGDTPMGDDGVATAGMTIFNDMAFSSDHDGKTFTYTVEEVIPEGADARNRLDGIVYDDTVYTVEVAVDYDDATGKLTATTTVVADGDEGSARTYVYDNTGAEHEAAVLEFENAVEEQTPPELPSTGGDGNLPRTGDDMPAVVGGIALAAAACIAGGALLARRRAGAQR</sequence>
<proteinExistence type="predicted"/>